<feature type="domain" description="Radical SAM core" evidence="6">
    <location>
        <begin position="28"/>
        <end position="141"/>
    </location>
</feature>
<keyword evidence="8" id="KW-1185">Reference proteome</keyword>
<reference evidence="7 8" key="1">
    <citation type="submission" date="2019-07" db="EMBL/GenBank/DDBJ databases">
        <title>Insights of Desulfuromonas acetexigens electromicrobiology.</title>
        <authorList>
            <person name="Katuri K."/>
            <person name="Sapireddy V."/>
            <person name="Shaw D.R."/>
            <person name="Saikaly P."/>
        </authorList>
    </citation>
    <scope>NUCLEOTIDE SEQUENCE [LARGE SCALE GENOMIC DNA]</scope>
    <source>
        <strain evidence="7 8">2873</strain>
    </source>
</reference>
<dbReference type="EMBL" id="VJVV01000004">
    <property type="protein sequence ID" value="TRO82365.1"/>
    <property type="molecule type" value="Genomic_DNA"/>
</dbReference>
<dbReference type="InterPro" id="IPR058240">
    <property type="entry name" value="rSAM_sf"/>
</dbReference>
<evidence type="ECO:0000313" key="7">
    <source>
        <dbReference type="EMBL" id="TRO82365.1"/>
    </source>
</evidence>
<dbReference type="AlphaFoldDB" id="A0A550JGM9"/>
<protein>
    <submittedName>
        <fullName evidence="7">Radical SAM protein</fullName>
    </submittedName>
</protein>
<dbReference type="RefSeq" id="WP_140396648.1">
    <property type="nucleotide sequence ID" value="NZ_FOJJ01000034.1"/>
</dbReference>
<dbReference type="Gene3D" id="3.40.50.720">
    <property type="entry name" value="NAD(P)-binding Rossmann-like Domain"/>
    <property type="match status" value="1"/>
</dbReference>
<gene>
    <name evidence="7" type="ORF">FL622_07245</name>
</gene>
<evidence type="ECO:0000256" key="3">
    <source>
        <dbReference type="ARBA" id="ARBA00022723"/>
    </source>
</evidence>
<evidence type="ECO:0000313" key="8">
    <source>
        <dbReference type="Proteomes" id="UP000317155"/>
    </source>
</evidence>
<dbReference type="InterPro" id="IPR007197">
    <property type="entry name" value="rSAM"/>
</dbReference>
<keyword evidence="3" id="KW-0479">Metal-binding</keyword>
<accession>A0A550JGM9</accession>
<dbReference type="InterPro" id="IPR050377">
    <property type="entry name" value="Radical_SAM_PqqE_MftC-like"/>
</dbReference>
<dbReference type="OrthoDB" id="9780503at2"/>
<evidence type="ECO:0000259" key="6">
    <source>
        <dbReference type="Pfam" id="PF04055"/>
    </source>
</evidence>
<comment type="caution">
    <text evidence="7">The sequence shown here is derived from an EMBL/GenBank/DDBJ whole genome shotgun (WGS) entry which is preliminary data.</text>
</comment>
<keyword evidence="4" id="KW-0408">Iron</keyword>
<evidence type="ECO:0000256" key="5">
    <source>
        <dbReference type="ARBA" id="ARBA00023014"/>
    </source>
</evidence>
<dbReference type="Pfam" id="PF04055">
    <property type="entry name" value="Radical_SAM"/>
    <property type="match status" value="1"/>
</dbReference>
<dbReference type="InterPro" id="IPR036291">
    <property type="entry name" value="NAD(P)-bd_dom_sf"/>
</dbReference>
<evidence type="ECO:0000256" key="4">
    <source>
        <dbReference type="ARBA" id="ARBA00023004"/>
    </source>
</evidence>
<dbReference type="SUPFAM" id="SSF102114">
    <property type="entry name" value="Radical SAM enzymes"/>
    <property type="match status" value="1"/>
</dbReference>
<evidence type="ECO:0000256" key="1">
    <source>
        <dbReference type="ARBA" id="ARBA00001966"/>
    </source>
</evidence>
<evidence type="ECO:0000256" key="2">
    <source>
        <dbReference type="ARBA" id="ARBA00022691"/>
    </source>
</evidence>
<dbReference type="GO" id="GO:0046872">
    <property type="term" value="F:metal ion binding"/>
    <property type="evidence" value="ECO:0007669"/>
    <property type="project" value="UniProtKB-KW"/>
</dbReference>
<organism evidence="7 8">
    <name type="scientific">Trichloromonas acetexigens</name>
    <dbReference type="NCBI Taxonomy" id="38815"/>
    <lineage>
        <taxon>Bacteria</taxon>
        <taxon>Pseudomonadati</taxon>
        <taxon>Thermodesulfobacteriota</taxon>
        <taxon>Desulfuromonadia</taxon>
        <taxon>Desulfuromonadales</taxon>
        <taxon>Trichloromonadaceae</taxon>
        <taxon>Trichloromonas</taxon>
    </lineage>
</organism>
<proteinExistence type="predicted"/>
<sequence>MVSLMAQPKWGNWFLRNLEHIDYQGVLELTTSCNYHCAYCSNGRGREEEDVLRRGHTCEDIDKIVSFFNSNKTWHIVIGGGEASIHPRFYDLSNKLSHNHYISVYTNLSLDIDRLFRSISSERILTVRCTLHNLEKESDFFNKLRLLKEADFNPAMVLVATPERIPEIDRIAAKCTALEIPFSLFPLAGPYLGKIYPRDYDQDVRDFLLERPSLVLYPGHIVRLLTHKEGLVTSGFMCTAGANFFSIHAETGAINRCEGVHQKIGNIYTGQFSPLIGPTICPSSSCIDYCYADNLADNYAYNFFNEPLSEAEMLTRCHAFADESIMRLNKTRKITTERAHELIAGRKTLLWGSGMAGSFFLQAYLDTYSGDNIVGFVDTNNEKWGKNINGKKIYAPHQIAEIDPDIVLICAPAFEEEILEMVPQWITPSVQVFGLSKDVTNSSSYGF</sequence>
<dbReference type="SFLD" id="SFLDS00029">
    <property type="entry name" value="Radical_SAM"/>
    <property type="match status" value="1"/>
</dbReference>
<dbReference type="PANTHER" id="PTHR11228:SF7">
    <property type="entry name" value="PQQA PEPTIDE CYCLASE"/>
    <property type="match status" value="1"/>
</dbReference>
<dbReference type="SUPFAM" id="SSF51735">
    <property type="entry name" value="NAD(P)-binding Rossmann-fold domains"/>
    <property type="match status" value="1"/>
</dbReference>
<keyword evidence="2" id="KW-0949">S-adenosyl-L-methionine</keyword>
<dbReference type="GO" id="GO:0051536">
    <property type="term" value="F:iron-sulfur cluster binding"/>
    <property type="evidence" value="ECO:0007669"/>
    <property type="project" value="UniProtKB-KW"/>
</dbReference>
<dbReference type="Gene3D" id="3.20.20.70">
    <property type="entry name" value="Aldolase class I"/>
    <property type="match status" value="1"/>
</dbReference>
<comment type="cofactor">
    <cofactor evidence="1">
        <name>[4Fe-4S] cluster</name>
        <dbReference type="ChEBI" id="CHEBI:49883"/>
    </cofactor>
</comment>
<keyword evidence="5" id="KW-0411">Iron-sulfur</keyword>
<dbReference type="InterPro" id="IPR013785">
    <property type="entry name" value="Aldolase_TIM"/>
</dbReference>
<dbReference type="Proteomes" id="UP000317155">
    <property type="component" value="Unassembled WGS sequence"/>
</dbReference>
<name>A0A550JGM9_9BACT</name>
<dbReference type="CDD" id="cd01335">
    <property type="entry name" value="Radical_SAM"/>
    <property type="match status" value="1"/>
</dbReference>
<dbReference type="GO" id="GO:0003824">
    <property type="term" value="F:catalytic activity"/>
    <property type="evidence" value="ECO:0007669"/>
    <property type="project" value="InterPro"/>
</dbReference>
<dbReference type="PANTHER" id="PTHR11228">
    <property type="entry name" value="RADICAL SAM DOMAIN PROTEIN"/>
    <property type="match status" value="1"/>
</dbReference>